<reference evidence="1 2" key="1">
    <citation type="submission" date="2013-08" db="EMBL/GenBank/DDBJ databases">
        <title>The genome sequence of Knoellia flava.</title>
        <authorList>
            <person name="Zhu W."/>
            <person name="Wang G."/>
        </authorList>
    </citation>
    <scope>NUCLEOTIDE SEQUENCE [LARGE SCALE GENOMIC DNA]</scope>
    <source>
        <strain evidence="1 2">TL1</strain>
    </source>
</reference>
<keyword evidence="2" id="KW-1185">Reference proteome</keyword>
<organism evidence="1 2">
    <name type="scientific">Knoellia flava TL1</name>
    <dbReference type="NCBI Taxonomy" id="1385518"/>
    <lineage>
        <taxon>Bacteria</taxon>
        <taxon>Bacillati</taxon>
        <taxon>Actinomycetota</taxon>
        <taxon>Actinomycetes</taxon>
        <taxon>Micrococcales</taxon>
        <taxon>Intrasporangiaceae</taxon>
        <taxon>Knoellia</taxon>
    </lineage>
</organism>
<name>A0ABR4XE78_9MICO</name>
<dbReference type="Proteomes" id="UP000029990">
    <property type="component" value="Unassembled WGS sequence"/>
</dbReference>
<dbReference type="EMBL" id="AVPI01000022">
    <property type="protein sequence ID" value="KGN31247.1"/>
    <property type="molecule type" value="Genomic_DNA"/>
</dbReference>
<evidence type="ECO:0000313" key="1">
    <source>
        <dbReference type="EMBL" id="KGN31247.1"/>
    </source>
</evidence>
<sequence length="30" mass="3329">MLVGRVHESDEPAVVDLGVVVLAEQRRVVR</sequence>
<evidence type="ECO:0000313" key="2">
    <source>
        <dbReference type="Proteomes" id="UP000029990"/>
    </source>
</evidence>
<gene>
    <name evidence="1" type="ORF">N798_09295</name>
</gene>
<comment type="caution">
    <text evidence="1">The sequence shown here is derived from an EMBL/GenBank/DDBJ whole genome shotgun (WGS) entry which is preliminary data.</text>
</comment>
<accession>A0ABR4XE78</accession>
<protein>
    <submittedName>
        <fullName evidence="1">Uncharacterized protein</fullName>
    </submittedName>
</protein>
<proteinExistence type="predicted"/>